<dbReference type="InterPro" id="IPR026888">
    <property type="entry name" value="AcetylCoA_hyd_C"/>
</dbReference>
<feature type="active site" description="5-glutamyl coenzyme A thioester intermediate" evidence="2">
    <location>
        <position position="292"/>
    </location>
</feature>
<dbReference type="FunFam" id="3.40.1080.20:FF:000001">
    <property type="entry name" value="Acetyl-CoA hydrolase Ach1"/>
    <property type="match status" value="1"/>
</dbReference>
<keyword evidence="7" id="KW-1185">Reference proteome</keyword>
<organism evidence="6 7">
    <name type="scientific">Brevibacterium rongguiense</name>
    <dbReference type="NCBI Taxonomy" id="2695267"/>
    <lineage>
        <taxon>Bacteria</taxon>
        <taxon>Bacillati</taxon>
        <taxon>Actinomycetota</taxon>
        <taxon>Actinomycetes</taxon>
        <taxon>Micrococcales</taxon>
        <taxon>Brevibacteriaceae</taxon>
        <taxon>Brevibacterium</taxon>
    </lineage>
</organism>
<dbReference type="EMBL" id="WWEQ01000062">
    <property type="protein sequence ID" value="MYM20600.1"/>
    <property type="molecule type" value="Genomic_DNA"/>
</dbReference>
<evidence type="ECO:0000313" key="7">
    <source>
        <dbReference type="Proteomes" id="UP000469215"/>
    </source>
</evidence>
<keyword evidence="6" id="KW-0808">Transferase</keyword>
<dbReference type="NCBIfam" id="TIGR03458">
    <property type="entry name" value="YgfH_subfam"/>
    <property type="match status" value="1"/>
</dbReference>
<dbReference type="Gene3D" id="3.40.1080.20">
    <property type="entry name" value="Acetyl-CoA hydrolase/transferase C-terminal domain"/>
    <property type="match status" value="1"/>
</dbReference>
<evidence type="ECO:0000256" key="3">
    <source>
        <dbReference type="PIRSR" id="PIRSR617821-2"/>
    </source>
</evidence>
<dbReference type="PANTHER" id="PTHR43609">
    <property type="entry name" value="ACETYL-COA HYDROLASE"/>
    <property type="match status" value="1"/>
</dbReference>
<feature type="domain" description="Acetyl-CoA hydrolase/transferase N-terminal" evidence="4">
    <location>
        <begin position="10"/>
        <end position="219"/>
    </location>
</feature>
<sequence>MSRITCPALADKVTSAEDAAAHIRPGDNVGMSGFTGAGYPKAVPGALAERIGAAHERGEDFQIGLFTGASTSAELDGALAEVDGVSVRSPYNSDKAMRAAINGGEVDYVDTHLSHLAQQMWFGFYGRLDVAVIEVAAILPNGLLVPGSSVGNNKTWLDLADRVILEVNEWHPEAYEGFHDVYYGTRVPPHRNPIQLLEPGQRIGDPYLRVDPDKVVAVVRTNGPDRDNAFNPVDDDSKAMAEHIIDFLRAEVAAGRMPESLLPLQSGVGNVANAVLAGLADSEFEHLTSYTEVIQDNLLALLDSGSLDTISATSFSLSKEAAERFNRDIESYKGRILLRSQEMSNHPEIVRRLGVIAINGMVESDIYGHVNSTHVLGSQVLNGIGGSGDFARNAYLNFFVSPSVAKGGKVSSIVPFASHIDHTEHDVHVIVTEQGIADLRGLAPVPRARRIIDNCAHPDYRARLHDYVDRAIARGEGRLHIPHLLEEALSWHVSLRDTGQM</sequence>
<gene>
    <name evidence="6" type="ORF">GSY69_11670</name>
</gene>
<dbReference type="InterPro" id="IPR003702">
    <property type="entry name" value="ActCoA_hydro_N"/>
</dbReference>
<feature type="domain" description="Acetyl-CoA hydrolase/transferase C-terminal" evidence="5">
    <location>
        <begin position="333"/>
        <end position="467"/>
    </location>
</feature>
<accession>A0A6N9H930</accession>
<feature type="binding site" evidence="3">
    <location>
        <position position="386"/>
    </location>
    <ligand>
        <name>CoA</name>
        <dbReference type="ChEBI" id="CHEBI:57287"/>
    </ligand>
</feature>
<evidence type="ECO:0000259" key="4">
    <source>
        <dbReference type="Pfam" id="PF02550"/>
    </source>
</evidence>
<protein>
    <submittedName>
        <fullName evidence="6">Succinate CoA transferase</fullName>
    </submittedName>
</protein>
<evidence type="ECO:0000256" key="1">
    <source>
        <dbReference type="ARBA" id="ARBA00009632"/>
    </source>
</evidence>
<evidence type="ECO:0000256" key="2">
    <source>
        <dbReference type="PIRSR" id="PIRSR617821-1"/>
    </source>
</evidence>
<dbReference type="GO" id="GO:0006083">
    <property type="term" value="P:acetate metabolic process"/>
    <property type="evidence" value="ECO:0007669"/>
    <property type="project" value="InterPro"/>
</dbReference>
<dbReference type="GO" id="GO:0008775">
    <property type="term" value="F:acetate CoA-transferase activity"/>
    <property type="evidence" value="ECO:0007669"/>
    <property type="project" value="InterPro"/>
</dbReference>
<dbReference type="InterPro" id="IPR037171">
    <property type="entry name" value="NagB/RpiA_transferase-like"/>
</dbReference>
<reference evidence="6 7" key="1">
    <citation type="submission" date="2020-01" db="EMBL/GenBank/DDBJ databases">
        <authorList>
            <person name="Deng T."/>
        </authorList>
    </citation>
    <scope>NUCLEOTIDE SEQUENCE [LARGE SCALE GENOMIC DNA]</scope>
    <source>
        <strain evidence="6 7">5221</strain>
    </source>
</reference>
<feature type="binding site" evidence="3">
    <location>
        <position position="382"/>
    </location>
    <ligand>
        <name>CoA</name>
        <dbReference type="ChEBI" id="CHEBI:57287"/>
    </ligand>
</feature>
<dbReference type="Pfam" id="PF02550">
    <property type="entry name" value="AcetylCoA_hydro"/>
    <property type="match status" value="1"/>
</dbReference>
<dbReference type="SUPFAM" id="SSF100950">
    <property type="entry name" value="NagB/RpiA/CoA transferase-like"/>
    <property type="match status" value="2"/>
</dbReference>
<proteinExistence type="inferred from homology"/>
<evidence type="ECO:0000259" key="5">
    <source>
        <dbReference type="Pfam" id="PF13336"/>
    </source>
</evidence>
<dbReference type="AlphaFoldDB" id="A0A6N9H930"/>
<name>A0A6N9H930_9MICO</name>
<dbReference type="PANTHER" id="PTHR43609:SF1">
    <property type="entry name" value="ACETYL-COA HYDROLASE"/>
    <property type="match status" value="1"/>
</dbReference>
<dbReference type="InterPro" id="IPR017821">
    <property type="entry name" value="Succinate_CoA_transferase"/>
</dbReference>
<feature type="binding site" evidence="3">
    <location>
        <position position="406"/>
    </location>
    <ligand>
        <name>CoA</name>
        <dbReference type="ChEBI" id="CHEBI:57287"/>
    </ligand>
</feature>
<comment type="similarity">
    <text evidence="1">Belongs to the acetyl-CoA hydrolase/transferase family.</text>
</comment>
<dbReference type="InterPro" id="IPR038460">
    <property type="entry name" value="AcetylCoA_hyd_C_sf"/>
</dbReference>
<feature type="binding site" evidence="3">
    <location>
        <begin position="267"/>
        <end position="271"/>
    </location>
    <ligand>
        <name>CoA</name>
        <dbReference type="ChEBI" id="CHEBI:57287"/>
    </ligand>
</feature>
<dbReference type="Gene3D" id="3.40.1080.10">
    <property type="entry name" value="Glutaconate Coenzyme A-transferase"/>
    <property type="match status" value="1"/>
</dbReference>
<comment type="caution">
    <text evidence="6">The sequence shown here is derived from an EMBL/GenBank/DDBJ whole genome shotgun (WGS) entry which is preliminary data.</text>
</comment>
<dbReference type="RefSeq" id="WP_160954015.1">
    <property type="nucleotide sequence ID" value="NZ_WWEQ01000062.1"/>
</dbReference>
<dbReference type="GO" id="GO:0006084">
    <property type="term" value="P:acetyl-CoA metabolic process"/>
    <property type="evidence" value="ECO:0007669"/>
    <property type="project" value="InterPro"/>
</dbReference>
<dbReference type="Gene3D" id="3.30.750.70">
    <property type="entry name" value="4-hydroxybutyrate coenzyme like domains"/>
    <property type="match status" value="1"/>
</dbReference>
<evidence type="ECO:0000313" key="6">
    <source>
        <dbReference type="EMBL" id="MYM20600.1"/>
    </source>
</evidence>
<dbReference type="Pfam" id="PF13336">
    <property type="entry name" value="AcetylCoA_hyd_C"/>
    <property type="match status" value="1"/>
</dbReference>
<dbReference type="GO" id="GO:0003986">
    <property type="term" value="F:acetyl-CoA hydrolase activity"/>
    <property type="evidence" value="ECO:0007669"/>
    <property type="project" value="TreeGrafter"/>
</dbReference>
<dbReference type="InterPro" id="IPR046433">
    <property type="entry name" value="ActCoA_hydro"/>
</dbReference>
<dbReference type="Proteomes" id="UP000469215">
    <property type="component" value="Unassembled WGS sequence"/>
</dbReference>